<proteinExistence type="predicted"/>
<name>A0A644XPM7_9ZZZZ</name>
<protein>
    <submittedName>
        <fullName evidence="1">Uncharacterized protein</fullName>
    </submittedName>
</protein>
<dbReference type="AlphaFoldDB" id="A0A644XPM7"/>
<evidence type="ECO:0000313" key="1">
    <source>
        <dbReference type="EMBL" id="MPM18162.1"/>
    </source>
</evidence>
<accession>A0A644XPM7</accession>
<comment type="caution">
    <text evidence="1">The sequence shown here is derived from an EMBL/GenBank/DDBJ whole genome shotgun (WGS) entry which is preliminary data.</text>
</comment>
<organism evidence="1">
    <name type="scientific">bioreactor metagenome</name>
    <dbReference type="NCBI Taxonomy" id="1076179"/>
    <lineage>
        <taxon>unclassified sequences</taxon>
        <taxon>metagenomes</taxon>
        <taxon>ecological metagenomes</taxon>
    </lineage>
</organism>
<dbReference type="EMBL" id="VSSQ01002931">
    <property type="protein sequence ID" value="MPM18162.1"/>
    <property type="molecule type" value="Genomic_DNA"/>
</dbReference>
<reference evidence="1" key="1">
    <citation type="submission" date="2019-08" db="EMBL/GenBank/DDBJ databases">
        <authorList>
            <person name="Kucharzyk K."/>
            <person name="Murdoch R.W."/>
            <person name="Higgins S."/>
            <person name="Loffler F."/>
        </authorList>
    </citation>
    <scope>NUCLEOTIDE SEQUENCE</scope>
</reference>
<gene>
    <name evidence="1" type="ORF">SDC9_64568</name>
</gene>
<sequence length="100" mass="11188">MLVQALRRFHYTGNGACAQLMRGVDGRLPQNVHAGFMRVFRFWSVKIGTKLLAPRFQMLNQRCVGGNVQRAVGGIYHHAGTRAGRLLYEPSRRVIHGNAA</sequence>